<organism evidence="1 2">
    <name type="scientific">Brevibacillus panacihumi W25</name>
    <dbReference type="NCBI Taxonomy" id="1408254"/>
    <lineage>
        <taxon>Bacteria</taxon>
        <taxon>Bacillati</taxon>
        <taxon>Bacillota</taxon>
        <taxon>Bacilli</taxon>
        <taxon>Bacillales</taxon>
        <taxon>Paenibacillaceae</taxon>
        <taxon>Brevibacillus</taxon>
    </lineage>
</organism>
<dbReference type="Proteomes" id="UP000017973">
    <property type="component" value="Unassembled WGS sequence"/>
</dbReference>
<dbReference type="HOGENOM" id="CLU_2421186_0_0_9"/>
<protein>
    <submittedName>
        <fullName evidence="1">Uncharacterized protein</fullName>
    </submittedName>
</protein>
<evidence type="ECO:0000313" key="1">
    <source>
        <dbReference type="EMBL" id="EST56783.1"/>
    </source>
</evidence>
<dbReference type="STRING" id="1408254.T458_04740"/>
<name>V6MMQ8_9BACL</name>
<comment type="caution">
    <text evidence="1">The sequence shown here is derived from an EMBL/GenBank/DDBJ whole genome shotgun (WGS) entry which is preliminary data.</text>
</comment>
<accession>V6MMQ8</accession>
<keyword evidence="2" id="KW-1185">Reference proteome</keyword>
<dbReference type="AlphaFoldDB" id="V6MMQ8"/>
<sequence length="91" mass="10097">MLDSIGYIPCMETQEASELDSLQPSDVLVWKNQAGEGIHAAYCIASGFVFNKMGQSWEQPWSVIDIKEILDYAEVISGGGKIVIYRKSNPE</sequence>
<dbReference type="EMBL" id="AYJU01000001">
    <property type="protein sequence ID" value="EST56783.1"/>
    <property type="molecule type" value="Genomic_DNA"/>
</dbReference>
<proteinExistence type="predicted"/>
<gene>
    <name evidence="1" type="ORF">T458_04740</name>
</gene>
<dbReference type="PATRIC" id="fig|1408254.3.peg.951"/>
<reference evidence="1 2" key="1">
    <citation type="journal article" date="2014" name="Genome Announc.">
        <title>Draft Genome Sequence of Brevibacillus panacihumi Strain W25, a Halotolerant Hydrocarbon-Degrading Bacterium.</title>
        <authorList>
            <person name="Wang X."/>
            <person name="Jin D."/>
            <person name="Zhou L."/>
            <person name="Wu L."/>
            <person name="An W."/>
            <person name="Chen Y."/>
            <person name="Zhao L."/>
        </authorList>
    </citation>
    <scope>NUCLEOTIDE SEQUENCE [LARGE SCALE GENOMIC DNA]</scope>
    <source>
        <strain evidence="1 2">W25</strain>
    </source>
</reference>
<evidence type="ECO:0000313" key="2">
    <source>
        <dbReference type="Proteomes" id="UP000017973"/>
    </source>
</evidence>
<dbReference type="OrthoDB" id="2139078at2"/>